<reference evidence="7" key="2">
    <citation type="submission" date="2012-11" db="EMBL/GenBank/DDBJ databases">
        <authorList>
            <person name="Kuo A."/>
            <person name="Curtis B.A."/>
            <person name="Tanifuji G."/>
            <person name="Burki F."/>
            <person name="Gruber A."/>
            <person name="Irimia M."/>
            <person name="Maruyama S."/>
            <person name="Arias M.C."/>
            <person name="Ball S.G."/>
            <person name="Gile G.H."/>
            <person name="Hirakawa Y."/>
            <person name="Hopkins J.F."/>
            <person name="Rensing S.A."/>
            <person name="Schmutz J."/>
            <person name="Symeonidi A."/>
            <person name="Elias M."/>
            <person name="Eveleigh R.J."/>
            <person name="Herman E.K."/>
            <person name="Klute M.J."/>
            <person name="Nakayama T."/>
            <person name="Obornik M."/>
            <person name="Reyes-Prieto A."/>
            <person name="Armbrust E.V."/>
            <person name="Aves S.J."/>
            <person name="Beiko R.G."/>
            <person name="Coutinho P."/>
            <person name="Dacks J.B."/>
            <person name="Durnford D.G."/>
            <person name="Fast N.M."/>
            <person name="Green B.R."/>
            <person name="Grisdale C."/>
            <person name="Hempe F."/>
            <person name="Henrissat B."/>
            <person name="Hoppner M.P."/>
            <person name="Ishida K.-I."/>
            <person name="Kim E."/>
            <person name="Koreny L."/>
            <person name="Kroth P.G."/>
            <person name="Liu Y."/>
            <person name="Malik S.-B."/>
            <person name="Maier U.G."/>
            <person name="McRose D."/>
            <person name="Mock T."/>
            <person name="Neilson J.A."/>
            <person name="Onodera N.T."/>
            <person name="Poole A.M."/>
            <person name="Pritham E.J."/>
            <person name="Richards T.A."/>
            <person name="Rocap G."/>
            <person name="Roy S.W."/>
            <person name="Sarai C."/>
            <person name="Schaack S."/>
            <person name="Shirato S."/>
            <person name="Slamovits C.H."/>
            <person name="Spencer D.F."/>
            <person name="Suzuki S."/>
            <person name="Worden A.Z."/>
            <person name="Zauner S."/>
            <person name="Barry K."/>
            <person name="Bell C."/>
            <person name="Bharti A.K."/>
            <person name="Crow J.A."/>
            <person name="Grimwood J."/>
            <person name="Kramer R."/>
            <person name="Lindquist E."/>
            <person name="Lucas S."/>
            <person name="Salamov A."/>
            <person name="McFadden G.I."/>
            <person name="Lane C.E."/>
            <person name="Keeling P.J."/>
            <person name="Gray M.W."/>
            <person name="Grigoriev I.V."/>
            <person name="Archibald J.M."/>
        </authorList>
    </citation>
    <scope>NUCLEOTIDE SEQUENCE</scope>
    <source>
        <strain evidence="7">CCMP2712</strain>
    </source>
</reference>
<dbReference type="PaxDb" id="55529-EKX52134"/>
<reference evidence="6" key="3">
    <citation type="submission" date="2016-03" db="UniProtKB">
        <authorList>
            <consortium name="EnsemblProtists"/>
        </authorList>
    </citation>
    <scope>IDENTIFICATION</scope>
</reference>
<evidence type="ECO:0000259" key="4">
    <source>
        <dbReference type="PROSITE" id="PS50222"/>
    </source>
</evidence>
<keyword evidence="7" id="KW-1185">Reference proteome</keyword>
<keyword evidence="1" id="KW-0106">Calcium</keyword>
<accession>L1JUY3</accession>
<dbReference type="Proteomes" id="UP000011087">
    <property type="component" value="Unassembled WGS sequence"/>
</dbReference>
<evidence type="ECO:0000313" key="7">
    <source>
        <dbReference type="Proteomes" id="UP000011087"/>
    </source>
</evidence>
<sequence length="1325" mass="149722">MAAPGVTMGAKGHAFSDLKGLRGAEGSMAGISCIQALRPTQPRGRQCGGDSVPDHGILIGPDSDRMADITDVLMKQRAHDRTSIAREQLGTDEDLSYLHDVKISDKIRESLELQYWSTLQKTLKKGNQLSLPAAYQLENVNWINTFFDYLASDPDAGNAPVYQAEYLIPDTIIIKQRRAFAWISANDSVIHRREKITDLQPRLLHEGICQAYKRKGFVLSSSTVLAYLIAAQWNDQKNEWTSTVEYFDVDSLRTYLYERLRCDDRSGILQLHIPPPGGSNSVIRAWWTPHCLKIEQRANIHDIDSPHIPLSTRAATFDGFLHLSEIRNIPGQDLRDEIAEQLEWIVEHLSSLLPFTHRIWRGVFYFKMGVDGRLYLLWCSSLQFMTEENHEGATNQRPSTPKCIESSQFNGEVVEAVDGKHDTDKGLGPDIGLCPSCARDISICNAIEYKVRYLSLLRKICPLLYVAIERERDIVQRMRETDRSWSEYIESAGAARHIKYGETIETKFPRNPSRRRYVPVRSSYNAEHAHKMEIEAEKKAFDKDRHYLRTIIMASVFKKKEISFERMREIVLWAATNPSFEGRLVSVCEDCCLSINQSEIEQAKLDLTDCTAPLDQIARPFSSHRVPADDETIRQDSRLSSSSRTRLRTPNVSLDPDLSLVSSSELVTKVITASQKRRTERRKVEALQQETEEFIKRNAKHREKLREAKGQGGGEWIPRASDVETIDEIFSSYDADKDGFLFLQEVELCLKEIASAFNKSLSFSSAKAQAEQCLRTCGRTGRDRVNLEEVKDYISSQPEVFGPLLMWKYTFNKYRRKGTEEMGKDGLLRMVKDIMSTLGKQIEEPMARQLAQDLMDAADTDGSNSIDFDEFLQYAWTREDIFGRLLQHKSKGDSEHEAWKMWRERFDISQHKLTLASSRLRAAEIDDEVEGFRRLLEEEKLHIAQDGSDLLSLSGLAADIGSGRLRSHSFVALQRMRKKNLSLALRIMSPRSREQAIRVIRRGQDEEGGGRLSRAAGEAGSEGAEGTEGGGEVVIEYPGEGEGEGEGAAAELSGLGHPRVLGESVDVTSTDDDHRPAFQPSALPSSSLLDAQMEELNKRLDDLQDWSEGSPDMLEGGGEEAVREEEEEKKPREESDSFLPKLKTKKERTKSTKAGASRWRKQRPPAQCGPHMRGEEERPRSSLEVARREKVVGHVRSKSSMSHHAAPAAAEEVLRASAMANRKLKPLRDSPVLRPLAPSSGDPYRIKFIEVYNPLTSSGILCAAGRMPSKKRKQLPPRPEQQEKAKEGGEAESTVEQKQEEKEQEEEKGKGKGQEQEQEQQRNQR</sequence>
<name>L1JUY3_GUITC</name>
<feature type="coiled-coil region" evidence="2">
    <location>
        <begin position="670"/>
        <end position="704"/>
    </location>
</feature>
<evidence type="ECO:0000313" key="6">
    <source>
        <dbReference type="EnsemblProtists" id="EKX52134"/>
    </source>
</evidence>
<feature type="compositionally biased region" description="Basic and acidic residues" evidence="3">
    <location>
        <begin position="1172"/>
        <end position="1192"/>
    </location>
</feature>
<evidence type="ECO:0000256" key="2">
    <source>
        <dbReference type="SAM" id="Coils"/>
    </source>
</evidence>
<dbReference type="SMART" id="SM00054">
    <property type="entry name" value="EFh"/>
    <property type="match status" value="2"/>
</dbReference>
<feature type="compositionally biased region" description="Low complexity" evidence="3">
    <location>
        <begin position="1015"/>
        <end position="1024"/>
    </location>
</feature>
<feature type="region of interest" description="Disordered" evidence="3">
    <location>
        <begin position="1222"/>
        <end position="1241"/>
    </location>
</feature>
<evidence type="ECO:0000256" key="3">
    <source>
        <dbReference type="SAM" id="MobiDB-lite"/>
    </source>
</evidence>
<feature type="region of interest" description="Disordered" evidence="3">
    <location>
        <begin position="623"/>
        <end position="650"/>
    </location>
</feature>
<dbReference type="InterPro" id="IPR018247">
    <property type="entry name" value="EF_Hand_1_Ca_BS"/>
</dbReference>
<reference evidence="5 7" key="1">
    <citation type="journal article" date="2012" name="Nature">
        <title>Algal genomes reveal evolutionary mosaicism and the fate of nucleomorphs.</title>
        <authorList>
            <consortium name="DOE Joint Genome Institute"/>
            <person name="Curtis B.A."/>
            <person name="Tanifuji G."/>
            <person name="Burki F."/>
            <person name="Gruber A."/>
            <person name="Irimia M."/>
            <person name="Maruyama S."/>
            <person name="Arias M.C."/>
            <person name="Ball S.G."/>
            <person name="Gile G.H."/>
            <person name="Hirakawa Y."/>
            <person name="Hopkins J.F."/>
            <person name="Kuo A."/>
            <person name="Rensing S.A."/>
            <person name="Schmutz J."/>
            <person name="Symeonidi A."/>
            <person name="Elias M."/>
            <person name="Eveleigh R.J."/>
            <person name="Herman E.K."/>
            <person name="Klute M.J."/>
            <person name="Nakayama T."/>
            <person name="Obornik M."/>
            <person name="Reyes-Prieto A."/>
            <person name="Armbrust E.V."/>
            <person name="Aves S.J."/>
            <person name="Beiko R.G."/>
            <person name="Coutinho P."/>
            <person name="Dacks J.B."/>
            <person name="Durnford D.G."/>
            <person name="Fast N.M."/>
            <person name="Green B.R."/>
            <person name="Grisdale C.J."/>
            <person name="Hempel F."/>
            <person name="Henrissat B."/>
            <person name="Hoppner M.P."/>
            <person name="Ishida K."/>
            <person name="Kim E."/>
            <person name="Koreny L."/>
            <person name="Kroth P.G."/>
            <person name="Liu Y."/>
            <person name="Malik S.B."/>
            <person name="Maier U.G."/>
            <person name="McRose D."/>
            <person name="Mock T."/>
            <person name="Neilson J.A."/>
            <person name="Onodera N.T."/>
            <person name="Poole A.M."/>
            <person name="Pritham E.J."/>
            <person name="Richards T.A."/>
            <person name="Rocap G."/>
            <person name="Roy S.W."/>
            <person name="Sarai C."/>
            <person name="Schaack S."/>
            <person name="Shirato S."/>
            <person name="Slamovits C.H."/>
            <person name="Spencer D.F."/>
            <person name="Suzuki S."/>
            <person name="Worden A.Z."/>
            <person name="Zauner S."/>
            <person name="Barry K."/>
            <person name="Bell C."/>
            <person name="Bharti A.K."/>
            <person name="Crow J.A."/>
            <person name="Grimwood J."/>
            <person name="Kramer R."/>
            <person name="Lindquist E."/>
            <person name="Lucas S."/>
            <person name="Salamov A."/>
            <person name="McFadden G.I."/>
            <person name="Lane C.E."/>
            <person name="Keeling P.J."/>
            <person name="Gray M.W."/>
            <person name="Grigoriev I.V."/>
            <person name="Archibald J.M."/>
        </authorList>
    </citation>
    <scope>NUCLEOTIDE SEQUENCE</scope>
    <source>
        <strain evidence="5 7">CCMP2712</strain>
    </source>
</reference>
<feature type="compositionally biased region" description="Basic and acidic residues" evidence="3">
    <location>
        <begin position="626"/>
        <end position="637"/>
    </location>
</feature>
<keyword evidence="2" id="KW-0175">Coiled coil</keyword>
<feature type="region of interest" description="Disordered" evidence="3">
    <location>
        <begin position="1259"/>
        <end position="1325"/>
    </location>
</feature>
<feature type="region of interest" description="Disordered" evidence="3">
    <location>
        <begin position="1000"/>
        <end position="1050"/>
    </location>
</feature>
<dbReference type="InterPro" id="IPR002048">
    <property type="entry name" value="EF_hand_dom"/>
</dbReference>
<evidence type="ECO:0000313" key="5">
    <source>
        <dbReference type="EMBL" id="EKX52134.1"/>
    </source>
</evidence>
<dbReference type="InterPro" id="IPR011992">
    <property type="entry name" value="EF-hand-dom_pair"/>
</dbReference>
<dbReference type="KEGG" id="gtt:GUITHDRAFT_133862"/>
<organism evidence="5">
    <name type="scientific">Guillardia theta (strain CCMP2712)</name>
    <name type="common">Cryptophyte</name>
    <dbReference type="NCBI Taxonomy" id="905079"/>
    <lineage>
        <taxon>Eukaryota</taxon>
        <taxon>Cryptophyceae</taxon>
        <taxon>Pyrenomonadales</taxon>
        <taxon>Geminigeraceae</taxon>
        <taxon>Guillardia</taxon>
    </lineage>
</organism>
<gene>
    <name evidence="5" type="ORF">GUITHDRAFT_133862</name>
</gene>
<dbReference type="RefSeq" id="XP_005839114.1">
    <property type="nucleotide sequence ID" value="XM_005839057.1"/>
</dbReference>
<feature type="region of interest" description="Disordered" evidence="3">
    <location>
        <begin position="1065"/>
        <end position="1087"/>
    </location>
</feature>
<feature type="region of interest" description="Disordered" evidence="3">
    <location>
        <begin position="1102"/>
        <end position="1209"/>
    </location>
</feature>
<dbReference type="PROSITE" id="PS50222">
    <property type="entry name" value="EF_HAND_2"/>
    <property type="match status" value="1"/>
</dbReference>
<dbReference type="PROSITE" id="PS00018">
    <property type="entry name" value="EF_HAND_1"/>
    <property type="match status" value="1"/>
</dbReference>
<feature type="compositionally biased region" description="Basic and acidic residues" evidence="3">
    <location>
        <begin position="1000"/>
        <end position="1009"/>
    </location>
</feature>
<dbReference type="HOGENOM" id="CLU_259553_0_0_1"/>
<dbReference type="GO" id="GO:0005509">
    <property type="term" value="F:calcium ion binding"/>
    <property type="evidence" value="ECO:0007669"/>
    <property type="project" value="InterPro"/>
</dbReference>
<feature type="domain" description="EF-hand" evidence="4">
    <location>
        <begin position="721"/>
        <end position="756"/>
    </location>
</feature>
<dbReference type="EnsemblProtists" id="EKX52134">
    <property type="protein sequence ID" value="EKX52134"/>
    <property type="gene ID" value="GUITHDRAFT_133862"/>
</dbReference>
<proteinExistence type="predicted"/>
<dbReference type="GeneID" id="17308923"/>
<protein>
    <recommendedName>
        <fullName evidence="4">EF-hand domain-containing protein</fullName>
    </recommendedName>
</protein>
<feature type="compositionally biased region" description="Low complexity" evidence="3">
    <location>
        <begin position="1198"/>
        <end position="1209"/>
    </location>
</feature>
<dbReference type="OrthoDB" id="294658at2759"/>
<feature type="compositionally biased region" description="Low complexity" evidence="3">
    <location>
        <begin position="1077"/>
        <end position="1087"/>
    </location>
</feature>
<feature type="compositionally biased region" description="Low complexity" evidence="3">
    <location>
        <begin position="638"/>
        <end position="650"/>
    </location>
</feature>
<feature type="compositionally biased region" description="Basic and acidic residues" evidence="3">
    <location>
        <begin position="1280"/>
        <end position="1325"/>
    </location>
</feature>
<evidence type="ECO:0000256" key="1">
    <source>
        <dbReference type="ARBA" id="ARBA00022837"/>
    </source>
</evidence>
<dbReference type="Gene3D" id="1.10.238.10">
    <property type="entry name" value="EF-hand"/>
    <property type="match status" value="2"/>
</dbReference>
<dbReference type="SUPFAM" id="SSF47473">
    <property type="entry name" value="EF-hand"/>
    <property type="match status" value="1"/>
</dbReference>
<dbReference type="EMBL" id="JH992973">
    <property type="protein sequence ID" value="EKX52134.1"/>
    <property type="molecule type" value="Genomic_DNA"/>
</dbReference>